<dbReference type="STRING" id="1054147.F4PY30"/>
<keyword evidence="3 5" id="KW-1133">Transmembrane helix</keyword>
<sequence>MKSLLDKKASLYNIGQSKSELLLPTPPQHESTIVAFINVFCKRFFVLSTMALINADYVIQKILFFEKDPPLFYFVVMLLGFIFVCLATFLSMFLIYKHLKYYTQPEHQRYIVRIIFIIPIFGIYSLLCMAFYKHKVYFQLFRDCYESYALYMFFVLCVQYGGGDESLTRHFLTLKSISLPLPFSCIKFKPTESFLQICRVGILQYFHDYSLIINNLSVTTAMTIIVLFYQASAEELSPYKPLLKFVSIKLVIFLSFWQSLAIAVINLTFHWIPSIDHFESEQVANIINNLLICFEMMGISFLHLYAFPYELYRVKSICTAPLVHNIQRGTLLRNVINSVSQRDMLNETKNAIKGSTLLSKSFLGPQIGIDDYIDPEFQVDAIEMGDFISYQTGTDEKDYDDDSIMILDGASTTTIVDSGIVPTKKSMYSTRPNFTLSSPQLESISVDEFFDLIEKKHDELLLHDPLDYLDDNQRIKTNARR</sequence>
<dbReference type="InterPro" id="IPR005178">
    <property type="entry name" value="Ostalpha/TMEM184C"/>
</dbReference>
<gene>
    <name evidence="6" type="ORF">DFA_00268</name>
</gene>
<feature type="transmembrane region" description="Helical" evidence="5">
    <location>
        <begin position="71"/>
        <end position="95"/>
    </location>
</feature>
<comment type="subcellular location">
    <subcellularLocation>
        <location evidence="1">Membrane</location>
        <topology evidence="1">Multi-pass membrane protein</topology>
    </subcellularLocation>
</comment>
<dbReference type="GeneID" id="14871515"/>
<feature type="transmembrane region" description="Helical" evidence="5">
    <location>
        <begin position="110"/>
        <end position="132"/>
    </location>
</feature>
<proteinExistence type="predicted"/>
<dbReference type="SMART" id="SM01417">
    <property type="entry name" value="Solute_trans_a"/>
    <property type="match status" value="1"/>
</dbReference>
<evidence type="ECO:0000256" key="1">
    <source>
        <dbReference type="ARBA" id="ARBA00004141"/>
    </source>
</evidence>
<evidence type="ECO:0000256" key="4">
    <source>
        <dbReference type="ARBA" id="ARBA00023136"/>
    </source>
</evidence>
<keyword evidence="7" id="KW-1185">Reference proteome</keyword>
<evidence type="ECO:0000256" key="3">
    <source>
        <dbReference type="ARBA" id="ARBA00022989"/>
    </source>
</evidence>
<feature type="transmembrane region" description="Helical" evidence="5">
    <location>
        <begin position="144"/>
        <end position="162"/>
    </location>
</feature>
<dbReference type="PANTHER" id="PTHR23423">
    <property type="entry name" value="ORGANIC SOLUTE TRANSPORTER-RELATED"/>
    <property type="match status" value="1"/>
</dbReference>
<evidence type="ECO:0000256" key="2">
    <source>
        <dbReference type="ARBA" id="ARBA00022692"/>
    </source>
</evidence>
<dbReference type="EMBL" id="GL883014">
    <property type="protein sequence ID" value="EGG19690.1"/>
    <property type="molecule type" value="Genomic_DNA"/>
</dbReference>
<feature type="transmembrane region" description="Helical" evidence="5">
    <location>
        <begin position="33"/>
        <end position="59"/>
    </location>
</feature>
<keyword evidence="4 5" id="KW-0472">Membrane</keyword>
<feature type="transmembrane region" description="Helical" evidence="5">
    <location>
        <begin position="250"/>
        <end position="272"/>
    </location>
</feature>
<dbReference type="AlphaFoldDB" id="F4PY30"/>
<evidence type="ECO:0000256" key="5">
    <source>
        <dbReference type="SAM" id="Phobius"/>
    </source>
</evidence>
<accession>F4PY30</accession>
<dbReference type="OrthoDB" id="5348404at2759"/>
<evidence type="ECO:0000313" key="7">
    <source>
        <dbReference type="Proteomes" id="UP000007797"/>
    </source>
</evidence>
<dbReference type="RefSeq" id="XP_004357984.1">
    <property type="nucleotide sequence ID" value="XM_004357927.1"/>
</dbReference>
<organism evidence="6 7">
    <name type="scientific">Cavenderia fasciculata</name>
    <name type="common">Slime mold</name>
    <name type="synonym">Dictyostelium fasciculatum</name>
    <dbReference type="NCBI Taxonomy" id="261658"/>
    <lineage>
        <taxon>Eukaryota</taxon>
        <taxon>Amoebozoa</taxon>
        <taxon>Evosea</taxon>
        <taxon>Eumycetozoa</taxon>
        <taxon>Dictyostelia</taxon>
        <taxon>Acytosteliales</taxon>
        <taxon>Cavenderiaceae</taxon>
        <taxon>Cavenderia</taxon>
    </lineage>
</organism>
<reference evidence="7" key="1">
    <citation type="journal article" date="2011" name="Genome Res.">
        <title>Phylogeny-wide analysis of social amoeba genomes highlights ancient origins for complex intercellular communication.</title>
        <authorList>
            <person name="Heidel A.J."/>
            <person name="Lawal H.M."/>
            <person name="Felder M."/>
            <person name="Schilde C."/>
            <person name="Helps N.R."/>
            <person name="Tunggal B."/>
            <person name="Rivero F."/>
            <person name="John U."/>
            <person name="Schleicher M."/>
            <person name="Eichinger L."/>
            <person name="Platzer M."/>
            <person name="Noegel A.A."/>
            <person name="Schaap P."/>
            <person name="Gloeckner G."/>
        </authorList>
    </citation>
    <scope>NUCLEOTIDE SEQUENCE [LARGE SCALE GENOMIC DNA]</scope>
    <source>
        <strain evidence="7">SH3</strain>
    </source>
</reference>
<dbReference type="GO" id="GO:0016020">
    <property type="term" value="C:membrane"/>
    <property type="evidence" value="ECO:0007669"/>
    <property type="project" value="UniProtKB-SubCell"/>
</dbReference>
<name>F4PY30_CACFS</name>
<protein>
    <recommendedName>
        <fullName evidence="8">Transmembrane protein</fullName>
    </recommendedName>
</protein>
<evidence type="ECO:0000313" key="6">
    <source>
        <dbReference type="EMBL" id="EGG19690.1"/>
    </source>
</evidence>
<dbReference type="Pfam" id="PF03619">
    <property type="entry name" value="Solute_trans_a"/>
    <property type="match status" value="2"/>
</dbReference>
<feature type="transmembrane region" description="Helical" evidence="5">
    <location>
        <begin position="284"/>
        <end position="307"/>
    </location>
</feature>
<feature type="transmembrane region" description="Helical" evidence="5">
    <location>
        <begin position="209"/>
        <end position="229"/>
    </location>
</feature>
<dbReference type="Proteomes" id="UP000007797">
    <property type="component" value="Unassembled WGS sequence"/>
</dbReference>
<dbReference type="KEGG" id="dfa:DFA_00268"/>
<evidence type="ECO:0008006" key="8">
    <source>
        <dbReference type="Google" id="ProtNLM"/>
    </source>
</evidence>
<keyword evidence="2 5" id="KW-0812">Transmembrane</keyword>